<dbReference type="KEGG" id="peh:Spb1_22730"/>
<dbReference type="AlphaFoldDB" id="A0A518GP82"/>
<organism evidence="1 2">
    <name type="scientific">Planctopirus ephydatiae</name>
    <dbReference type="NCBI Taxonomy" id="2528019"/>
    <lineage>
        <taxon>Bacteria</taxon>
        <taxon>Pseudomonadati</taxon>
        <taxon>Planctomycetota</taxon>
        <taxon>Planctomycetia</taxon>
        <taxon>Planctomycetales</taxon>
        <taxon>Planctomycetaceae</taxon>
        <taxon>Planctopirus</taxon>
    </lineage>
</organism>
<proteinExistence type="predicted"/>
<evidence type="ECO:0000313" key="2">
    <source>
        <dbReference type="Proteomes" id="UP000315349"/>
    </source>
</evidence>
<reference evidence="1 2" key="1">
    <citation type="submission" date="2019-02" db="EMBL/GenBank/DDBJ databases">
        <title>Deep-cultivation of Planctomycetes and their phenomic and genomic characterization uncovers novel biology.</title>
        <authorList>
            <person name="Wiegand S."/>
            <person name="Jogler M."/>
            <person name="Boedeker C."/>
            <person name="Pinto D."/>
            <person name="Vollmers J."/>
            <person name="Rivas-Marin E."/>
            <person name="Kohn T."/>
            <person name="Peeters S.H."/>
            <person name="Heuer A."/>
            <person name="Rast P."/>
            <person name="Oberbeckmann S."/>
            <person name="Bunk B."/>
            <person name="Jeske O."/>
            <person name="Meyerdierks A."/>
            <person name="Storesund J.E."/>
            <person name="Kallscheuer N."/>
            <person name="Luecker S."/>
            <person name="Lage O.M."/>
            <person name="Pohl T."/>
            <person name="Merkel B.J."/>
            <person name="Hornburger P."/>
            <person name="Mueller R.-W."/>
            <person name="Bruemmer F."/>
            <person name="Labrenz M."/>
            <person name="Spormann A.M."/>
            <person name="Op den Camp H."/>
            <person name="Overmann J."/>
            <person name="Amann R."/>
            <person name="Jetten M.S.M."/>
            <person name="Mascher T."/>
            <person name="Medema M.H."/>
            <person name="Devos D.P."/>
            <person name="Kaster A.-K."/>
            <person name="Ovreas L."/>
            <person name="Rohde M."/>
            <person name="Galperin M.Y."/>
            <person name="Jogler C."/>
        </authorList>
    </citation>
    <scope>NUCLEOTIDE SEQUENCE [LARGE SCALE GENOMIC DNA]</scope>
    <source>
        <strain evidence="1 2">Spb1</strain>
    </source>
</reference>
<evidence type="ECO:0000313" key="1">
    <source>
        <dbReference type="EMBL" id="QDV30344.1"/>
    </source>
</evidence>
<protein>
    <submittedName>
        <fullName evidence="1">Uncharacterized protein</fullName>
    </submittedName>
</protein>
<keyword evidence="2" id="KW-1185">Reference proteome</keyword>
<name>A0A518GP82_9PLAN</name>
<dbReference type="Proteomes" id="UP000315349">
    <property type="component" value="Chromosome"/>
</dbReference>
<dbReference type="RefSeq" id="WP_145299573.1">
    <property type="nucleotide sequence ID" value="NZ_CP036299.1"/>
</dbReference>
<gene>
    <name evidence="1" type="ORF">Spb1_22730</name>
</gene>
<accession>A0A518GP82</accession>
<dbReference type="EMBL" id="CP036299">
    <property type="protein sequence ID" value="QDV30344.1"/>
    <property type="molecule type" value="Genomic_DNA"/>
</dbReference>
<sequence length="75" mass="8387">MSKTAISIDRQAAIPDELPDGCPEWIDRELLTETLDAWQPLAGKNLSDTEAIEILQRCGNLFEVVGMVTNREDNE</sequence>
<dbReference type="OrthoDB" id="218050at2"/>